<proteinExistence type="predicted"/>
<name>A0A448WCR2_9PLAT</name>
<protein>
    <submittedName>
        <fullName evidence="1">Uncharacterized protein</fullName>
    </submittedName>
</protein>
<sequence length="265" mass="28600">MGGYIFCVFLLVNALAYAYFYIISVDFCTRGAHADSLSLVDFTPRYYPITATIADVGHSIFGSHTPPLHQSPGGQTSWLSRRRFHAGPRLHWRVSPSRRRPFTVTSTSPAPAALAVSSAIGLSVDSICHTSPDQRLEKVLDYGISCPMANVVCCNKSEGQIHLVQVSGKHSPGLASYSHNFAHSLSPDPVSSLSPSGLTGWLRRSLARFAAIAVAGSSRNEQQFGKSRKSALQSTCDYTGNQPKTPASGKVCSSGRFILCFTFLV</sequence>
<dbReference type="AlphaFoldDB" id="A0A448WCR2"/>
<keyword evidence="2" id="KW-1185">Reference proteome</keyword>
<gene>
    <name evidence="1" type="ORF">PXEA_LOCUS2005</name>
</gene>
<organism evidence="1 2">
    <name type="scientific">Protopolystoma xenopodis</name>
    <dbReference type="NCBI Taxonomy" id="117903"/>
    <lineage>
        <taxon>Eukaryota</taxon>
        <taxon>Metazoa</taxon>
        <taxon>Spiralia</taxon>
        <taxon>Lophotrochozoa</taxon>
        <taxon>Platyhelminthes</taxon>
        <taxon>Monogenea</taxon>
        <taxon>Polyopisthocotylea</taxon>
        <taxon>Polystomatidea</taxon>
        <taxon>Polystomatidae</taxon>
        <taxon>Protopolystoma</taxon>
    </lineage>
</organism>
<reference evidence="1" key="1">
    <citation type="submission" date="2018-11" db="EMBL/GenBank/DDBJ databases">
        <authorList>
            <consortium name="Pathogen Informatics"/>
        </authorList>
    </citation>
    <scope>NUCLEOTIDE SEQUENCE</scope>
</reference>
<accession>A0A448WCR2</accession>
<dbReference type="EMBL" id="CAAALY010004272">
    <property type="protein sequence ID" value="VEL08565.1"/>
    <property type="molecule type" value="Genomic_DNA"/>
</dbReference>
<dbReference type="Proteomes" id="UP000784294">
    <property type="component" value="Unassembled WGS sequence"/>
</dbReference>
<evidence type="ECO:0000313" key="1">
    <source>
        <dbReference type="EMBL" id="VEL08565.1"/>
    </source>
</evidence>
<comment type="caution">
    <text evidence="1">The sequence shown here is derived from an EMBL/GenBank/DDBJ whole genome shotgun (WGS) entry which is preliminary data.</text>
</comment>
<evidence type="ECO:0000313" key="2">
    <source>
        <dbReference type="Proteomes" id="UP000784294"/>
    </source>
</evidence>